<sequence length="196" mass="21460">MIEYLEELDLEPSSRLASALLFALHRERLDYVNNPTLKEYHAATFVYPYADTELLDQLYGSAYSPATIDAISKAIQKREIRGSSLVTCIGRTTEGDALPQAADYLLNLEGVDTVLVEGIVDDAVRMSARSNDPRVDIGAVLNRAFDDVGSAGGHSDMASAQLPLGIFADNVDGDDVLLELLFDDISRRFFDALNLD</sequence>
<protein>
    <submittedName>
        <fullName evidence="2">DHH family phosphoesterase</fullName>
    </submittedName>
</protein>
<dbReference type="EMBL" id="JBHSDJ010000101">
    <property type="protein sequence ID" value="MFC4247825.1"/>
    <property type="molecule type" value="Genomic_DNA"/>
</dbReference>
<proteinExistence type="predicted"/>
<dbReference type="Pfam" id="PF02272">
    <property type="entry name" value="DHHA1"/>
    <property type="match status" value="1"/>
</dbReference>
<dbReference type="Proteomes" id="UP001595821">
    <property type="component" value="Unassembled WGS sequence"/>
</dbReference>
<dbReference type="InterPro" id="IPR003156">
    <property type="entry name" value="DHHA1_dom"/>
</dbReference>
<evidence type="ECO:0000259" key="1">
    <source>
        <dbReference type="Pfam" id="PF02272"/>
    </source>
</evidence>
<name>A0ABD5P0K2_9EURY</name>
<dbReference type="AlphaFoldDB" id="A0ABD5P0K2"/>
<reference evidence="2 3" key="1">
    <citation type="journal article" date="2014" name="Int. J. Syst. Evol. Microbiol.">
        <title>Complete genome sequence of Corynebacterium casei LMG S-19264T (=DSM 44701T), isolated from a smear-ripened cheese.</title>
        <authorList>
            <consortium name="US DOE Joint Genome Institute (JGI-PGF)"/>
            <person name="Walter F."/>
            <person name="Albersmeier A."/>
            <person name="Kalinowski J."/>
            <person name="Ruckert C."/>
        </authorList>
    </citation>
    <scope>NUCLEOTIDE SEQUENCE [LARGE SCALE GENOMIC DNA]</scope>
    <source>
        <strain evidence="2 3">IBRC-M 10912</strain>
    </source>
</reference>
<evidence type="ECO:0000313" key="2">
    <source>
        <dbReference type="EMBL" id="MFC4247825.1"/>
    </source>
</evidence>
<dbReference type="InterPro" id="IPR038763">
    <property type="entry name" value="DHH_sf"/>
</dbReference>
<dbReference type="RefSeq" id="WP_322987053.1">
    <property type="nucleotide sequence ID" value="NZ_CP095398.1"/>
</dbReference>
<dbReference type="GeneID" id="71856292"/>
<feature type="domain" description="DHHA1" evidence="1">
    <location>
        <begin position="85"/>
        <end position="164"/>
    </location>
</feature>
<accession>A0ABD5P0K2</accession>
<gene>
    <name evidence="2" type="ORF">ACFOZ7_12815</name>
</gene>
<comment type="caution">
    <text evidence="2">The sequence shown here is derived from an EMBL/GenBank/DDBJ whole genome shotgun (WGS) entry which is preliminary data.</text>
</comment>
<organism evidence="2 3">
    <name type="scientific">Natribaculum luteum</name>
    <dbReference type="NCBI Taxonomy" id="1586232"/>
    <lineage>
        <taxon>Archaea</taxon>
        <taxon>Methanobacteriati</taxon>
        <taxon>Methanobacteriota</taxon>
        <taxon>Stenosarchaea group</taxon>
        <taxon>Halobacteria</taxon>
        <taxon>Halobacteriales</taxon>
        <taxon>Natrialbaceae</taxon>
        <taxon>Natribaculum</taxon>
    </lineage>
</organism>
<dbReference type="SUPFAM" id="SSF64182">
    <property type="entry name" value="DHH phosphoesterases"/>
    <property type="match status" value="1"/>
</dbReference>
<evidence type="ECO:0000313" key="3">
    <source>
        <dbReference type="Proteomes" id="UP001595821"/>
    </source>
</evidence>